<reference evidence="1 2" key="1">
    <citation type="submission" date="2017-05" db="EMBL/GenBank/DDBJ databases">
        <title>Complete and WGS of Bordetella genogroups.</title>
        <authorList>
            <person name="Spilker T."/>
            <person name="LiPuma J."/>
        </authorList>
    </citation>
    <scope>NUCLEOTIDE SEQUENCE [LARGE SCALE GENOMIC DNA]</scope>
    <source>
        <strain evidence="1 2">AU17610</strain>
    </source>
</reference>
<dbReference type="InterPro" id="IPR050155">
    <property type="entry name" value="HAD-like_hydrolase_sf"/>
</dbReference>
<evidence type="ECO:0000313" key="1">
    <source>
        <dbReference type="EMBL" id="OZI28042.1"/>
    </source>
</evidence>
<name>A0A261RTR0_9BORD</name>
<dbReference type="NCBIfam" id="TIGR01549">
    <property type="entry name" value="HAD-SF-IA-v1"/>
    <property type="match status" value="1"/>
</dbReference>
<protein>
    <submittedName>
        <fullName evidence="1">HAD family hydrolase</fullName>
    </submittedName>
</protein>
<dbReference type="AlphaFoldDB" id="A0A261RTR0"/>
<dbReference type="PANTHER" id="PTHR43434:SF13">
    <property type="entry name" value="PHOSPHOGLYCOLATE PHOSPHATASE"/>
    <property type="match status" value="1"/>
</dbReference>
<sequence length="208" mass="22801">MKYPLIAFDFDGTLADTLPWFESILDDVAERYGFRKTSAAERRELRRQGVQEILKFLGIPLWKAPAILIHVRERMNEAGPQIPLFDGVPAALALLRAQGVKLAVVSSNATENVQRVLGAEVSALFDDFECGTDLFGKAAKLERLMQRHGVAPAQTVLVGDEVRDVEAARKAGVACVAVAWGYNDAEALRAERPDALLTEVGELSTRLL</sequence>
<dbReference type="InterPro" id="IPR036412">
    <property type="entry name" value="HAD-like_sf"/>
</dbReference>
<dbReference type="Pfam" id="PF13419">
    <property type="entry name" value="HAD_2"/>
    <property type="match status" value="1"/>
</dbReference>
<keyword evidence="1" id="KW-0378">Hydrolase</keyword>
<proteinExistence type="predicted"/>
<dbReference type="InterPro" id="IPR023214">
    <property type="entry name" value="HAD_sf"/>
</dbReference>
<dbReference type="Gene3D" id="1.10.150.240">
    <property type="entry name" value="Putative phosphatase, domain 2"/>
    <property type="match status" value="1"/>
</dbReference>
<organism evidence="1 2">
    <name type="scientific">Bordetella genomosp. 1</name>
    <dbReference type="NCBI Taxonomy" id="1395607"/>
    <lineage>
        <taxon>Bacteria</taxon>
        <taxon>Pseudomonadati</taxon>
        <taxon>Pseudomonadota</taxon>
        <taxon>Betaproteobacteria</taxon>
        <taxon>Burkholderiales</taxon>
        <taxon>Alcaligenaceae</taxon>
        <taxon>Bordetella</taxon>
    </lineage>
</organism>
<accession>A0A261RTR0</accession>
<dbReference type="RefSeq" id="WP_094828996.1">
    <property type="nucleotide sequence ID" value="NZ_NEVL01000007.1"/>
</dbReference>
<gene>
    <name evidence="1" type="ORF">CEG14_24285</name>
</gene>
<dbReference type="InterPro" id="IPR041492">
    <property type="entry name" value="HAD_2"/>
</dbReference>
<dbReference type="Gene3D" id="3.40.50.1000">
    <property type="entry name" value="HAD superfamily/HAD-like"/>
    <property type="match status" value="1"/>
</dbReference>
<dbReference type="SUPFAM" id="SSF56784">
    <property type="entry name" value="HAD-like"/>
    <property type="match status" value="1"/>
</dbReference>
<dbReference type="SFLD" id="SFLDG01129">
    <property type="entry name" value="C1.5:_HAD__Beta-PGM__Phosphata"/>
    <property type="match status" value="1"/>
</dbReference>
<dbReference type="GO" id="GO:0005829">
    <property type="term" value="C:cytosol"/>
    <property type="evidence" value="ECO:0007669"/>
    <property type="project" value="TreeGrafter"/>
</dbReference>
<dbReference type="OrthoDB" id="9792518at2"/>
<evidence type="ECO:0000313" key="2">
    <source>
        <dbReference type="Proteomes" id="UP000217005"/>
    </source>
</evidence>
<dbReference type="GO" id="GO:0008967">
    <property type="term" value="F:phosphoglycolate phosphatase activity"/>
    <property type="evidence" value="ECO:0007669"/>
    <property type="project" value="TreeGrafter"/>
</dbReference>
<dbReference type="InterPro" id="IPR023198">
    <property type="entry name" value="PGP-like_dom2"/>
</dbReference>
<dbReference type="SFLD" id="SFLDS00003">
    <property type="entry name" value="Haloacid_Dehalogenase"/>
    <property type="match status" value="1"/>
</dbReference>
<dbReference type="GO" id="GO:0006281">
    <property type="term" value="P:DNA repair"/>
    <property type="evidence" value="ECO:0007669"/>
    <property type="project" value="TreeGrafter"/>
</dbReference>
<dbReference type="EMBL" id="NEVL01000007">
    <property type="protein sequence ID" value="OZI28042.1"/>
    <property type="molecule type" value="Genomic_DNA"/>
</dbReference>
<dbReference type="InterPro" id="IPR006439">
    <property type="entry name" value="HAD-SF_hydro_IA"/>
</dbReference>
<dbReference type="Proteomes" id="UP000217005">
    <property type="component" value="Unassembled WGS sequence"/>
</dbReference>
<dbReference type="PANTHER" id="PTHR43434">
    <property type="entry name" value="PHOSPHOGLYCOLATE PHOSPHATASE"/>
    <property type="match status" value="1"/>
</dbReference>
<comment type="caution">
    <text evidence="1">The sequence shown here is derived from an EMBL/GenBank/DDBJ whole genome shotgun (WGS) entry which is preliminary data.</text>
</comment>